<name>L0DTJ1_SINAD</name>
<keyword evidence="1" id="KW-0732">Signal</keyword>
<accession>L0DTJ1</accession>
<dbReference type="AlphaFoldDB" id="L0DTJ1"/>
<keyword evidence="2" id="KW-0614">Plasmid</keyword>
<evidence type="ECO:0000256" key="1">
    <source>
        <dbReference type="SAM" id="SignalP"/>
    </source>
</evidence>
<geneLocation type="plasmid" evidence="2 3">
    <name>pSINAC03</name>
</geneLocation>
<dbReference type="EMBL" id="CP003367">
    <property type="protein sequence ID" value="AGA31691.1"/>
    <property type="molecule type" value="Genomic_DNA"/>
</dbReference>
<protein>
    <submittedName>
        <fullName evidence="2">Uncharacterized protein</fullName>
    </submittedName>
</protein>
<feature type="chain" id="PRO_5003941093" evidence="1">
    <location>
        <begin position="30"/>
        <end position="405"/>
    </location>
</feature>
<proteinExistence type="predicted"/>
<sequence>MSIMTSNVKWSLRRECRFLLLFALPCLLAAAPPAETTAPPAAVKKPRKLDPRDAWIAAQPRFIQADREICEAIEARLASIKNYLEERKAGARPFAAAVLSLKGKMLYTEGVATQVVDAVAGLFGSKPSEDGFANYVRECFHEHVLDESKLQKVIDDAVAGFAGDVRDIDSQFLVDLRADLADDAIKLEIDLPQTQAKASMNIAVKIAVNDAVKVAGKDIAAMIVTQGVSIVAGNAIGDTLNRPGDSGKRKLAVNAAVGYAVDKAIDGVVAGAGFDPLAKVTETATEAIDITARYVIDGGKEIAYHYPIMFKISQLHPNTAVRAACFDAVEVMDRRDTLGLRHRLYRLQFEQSRRRGLAVFNYLLGPDVQVPEYMLYPPVAPDTLPEDEEIISDAAAIKAFFGVNR</sequence>
<evidence type="ECO:0000313" key="3">
    <source>
        <dbReference type="Proteomes" id="UP000010798"/>
    </source>
</evidence>
<dbReference type="HOGENOM" id="CLU_679522_0_0_0"/>
<dbReference type="Proteomes" id="UP000010798">
    <property type="component" value="Plasmid pSINAC03"/>
</dbReference>
<organism evidence="2 3">
    <name type="scientific">Singulisphaera acidiphila (strain ATCC BAA-1392 / DSM 18658 / VKM B-2454 / MOB10)</name>
    <dbReference type="NCBI Taxonomy" id="886293"/>
    <lineage>
        <taxon>Bacteria</taxon>
        <taxon>Pseudomonadati</taxon>
        <taxon>Planctomycetota</taxon>
        <taxon>Planctomycetia</taxon>
        <taxon>Isosphaerales</taxon>
        <taxon>Isosphaeraceae</taxon>
        <taxon>Singulisphaera</taxon>
    </lineage>
</organism>
<gene>
    <name evidence="2" type="ordered locus">Sinac_7662</name>
</gene>
<keyword evidence="3" id="KW-1185">Reference proteome</keyword>
<evidence type="ECO:0000313" key="2">
    <source>
        <dbReference type="EMBL" id="AGA31691.1"/>
    </source>
</evidence>
<feature type="signal peptide" evidence="1">
    <location>
        <begin position="1"/>
        <end position="29"/>
    </location>
</feature>
<reference evidence="2 3" key="1">
    <citation type="submission" date="2012-02" db="EMBL/GenBank/DDBJ databases">
        <title>Complete sequence of plasmid 3 of Singulisphaera acidiphila DSM 18658.</title>
        <authorList>
            <consortium name="US DOE Joint Genome Institute (JGI-PGF)"/>
            <person name="Lucas S."/>
            <person name="Copeland A."/>
            <person name="Lapidus A."/>
            <person name="Glavina del Rio T."/>
            <person name="Dalin E."/>
            <person name="Tice H."/>
            <person name="Bruce D."/>
            <person name="Goodwin L."/>
            <person name="Pitluck S."/>
            <person name="Peters L."/>
            <person name="Ovchinnikova G."/>
            <person name="Chertkov O."/>
            <person name="Kyrpides N."/>
            <person name="Mavromatis K."/>
            <person name="Ivanova N."/>
            <person name="Brettin T."/>
            <person name="Detter J.C."/>
            <person name="Han C."/>
            <person name="Larimer F."/>
            <person name="Land M."/>
            <person name="Hauser L."/>
            <person name="Markowitz V."/>
            <person name="Cheng J.-F."/>
            <person name="Hugenholtz P."/>
            <person name="Woyke T."/>
            <person name="Wu D."/>
            <person name="Tindall B."/>
            <person name="Pomrenke H."/>
            <person name="Brambilla E."/>
            <person name="Klenk H.-P."/>
            <person name="Eisen J.A."/>
        </authorList>
    </citation>
    <scope>NUCLEOTIDE SEQUENCE [LARGE SCALE GENOMIC DNA]</scope>
    <source>
        <strain evidence="3">ATCC BAA-1392 / DSM 18658 / VKM B-2454 / MOB10</strain>
        <plasmid evidence="2 3">pSINAC03</plasmid>
    </source>
</reference>
<dbReference type="KEGG" id="saci:Sinac_7662"/>